<evidence type="ECO:0000313" key="2">
    <source>
        <dbReference type="Proteomes" id="UP001596084"/>
    </source>
</evidence>
<organism evidence="1 2">
    <name type="scientific">Polaromonas jejuensis</name>
    <dbReference type="NCBI Taxonomy" id="457502"/>
    <lineage>
        <taxon>Bacteria</taxon>
        <taxon>Pseudomonadati</taxon>
        <taxon>Pseudomonadota</taxon>
        <taxon>Betaproteobacteria</taxon>
        <taxon>Burkholderiales</taxon>
        <taxon>Comamonadaceae</taxon>
        <taxon>Polaromonas</taxon>
    </lineage>
</organism>
<evidence type="ECO:0000313" key="1">
    <source>
        <dbReference type="EMBL" id="MFC5523746.1"/>
    </source>
</evidence>
<dbReference type="Proteomes" id="UP001596084">
    <property type="component" value="Unassembled WGS sequence"/>
</dbReference>
<sequence length="131" mass="14584">MKDFELTRKMLSFGGVFYPTGYAVIMFPDVEDARQVAGELETDSAGIMLLTPETILREISKADGHSDLTLPRVGTEGATVHKYADLAREGHHALMIPVPSREATERIMAVVRKVPFSYAQKYHSLAMEDLE</sequence>
<dbReference type="EMBL" id="JBHSMX010000066">
    <property type="protein sequence ID" value="MFC5523746.1"/>
    <property type="molecule type" value="Genomic_DNA"/>
</dbReference>
<name>A0ABW0QFP0_9BURK</name>
<protein>
    <submittedName>
        <fullName evidence="1">RNA-binding protein</fullName>
    </submittedName>
</protein>
<reference evidence="2" key="1">
    <citation type="journal article" date="2019" name="Int. J. Syst. Evol. Microbiol.">
        <title>The Global Catalogue of Microorganisms (GCM) 10K type strain sequencing project: providing services to taxonomists for standard genome sequencing and annotation.</title>
        <authorList>
            <consortium name="The Broad Institute Genomics Platform"/>
            <consortium name="The Broad Institute Genome Sequencing Center for Infectious Disease"/>
            <person name="Wu L."/>
            <person name="Ma J."/>
        </authorList>
    </citation>
    <scope>NUCLEOTIDE SEQUENCE [LARGE SCALE GENOMIC DNA]</scope>
    <source>
        <strain evidence="2">CGMCC 4.7277</strain>
    </source>
</reference>
<accession>A0ABW0QFP0</accession>
<gene>
    <name evidence="1" type="ORF">ACFPP7_22910</name>
</gene>
<proteinExistence type="predicted"/>
<comment type="caution">
    <text evidence="1">The sequence shown here is derived from an EMBL/GenBank/DDBJ whole genome shotgun (WGS) entry which is preliminary data.</text>
</comment>
<keyword evidence="2" id="KW-1185">Reference proteome</keyword>
<dbReference type="RefSeq" id="WP_068834828.1">
    <property type="nucleotide sequence ID" value="NZ_JBHSMX010000066.1"/>
</dbReference>